<feature type="chain" id="PRO_5016468524" evidence="1">
    <location>
        <begin position="24"/>
        <end position="440"/>
    </location>
</feature>
<gene>
    <name evidence="2" type="ORF">DFP88_10220</name>
</gene>
<organism evidence="2 3">
    <name type="scientific">Pseudoroseicyclus aestuarii</name>
    <dbReference type="NCBI Taxonomy" id="1795041"/>
    <lineage>
        <taxon>Bacteria</taxon>
        <taxon>Pseudomonadati</taxon>
        <taxon>Pseudomonadota</taxon>
        <taxon>Alphaproteobacteria</taxon>
        <taxon>Rhodobacterales</taxon>
        <taxon>Paracoccaceae</taxon>
        <taxon>Pseudoroseicyclus</taxon>
    </lineage>
</organism>
<dbReference type="Proteomes" id="UP000248311">
    <property type="component" value="Unassembled WGS sequence"/>
</dbReference>
<keyword evidence="1" id="KW-0732">Signal</keyword>
<feature type="signal peptide" evidence="1">
    <location>
        <begin position="1"/>
        <end position="23"/>
    </location>
</feature>
<evidence type="ECO:0000256" key="1">
    <source>
        <dbReference type="SAM" id="SignalP"/>
    </source>
</evidence>
<dbReference type="RefSeq" id="WP_245904698.1">
    <property type="nucleotide sequence ID" value="NZ_QJTE01000002.1"/>
</dbReference>
<comment type="caution">
    <text evidence="2">The sequence shown here is derived from an EMBL/GenBank/DDBJ whole genome shotgun (WGS) entry which is preliminary data.</text>
</comment>
<dbReference type="AlphaFoldDB" id="A0A318SS76"/>
<reference evidence="2 3" key="1">
    <citation type="submission" date="2018-06" db="EMBL/GenBank/DDBJ databases">
        <title>Genomic Encyclopedia of Type Strains, Phase III (KMG-III): the genomes of soil and plant-associated and newly described type strains.</title>
        <authorList>
            <person name="Whitman W."/>
        </authorList>
    </citation>
    <scope>NUCLEOTIDE SEQUENCE [LARGE SCALE GENOMIC DNA]</scope>
    <source>
        <strain evidence="2 3">CECT 9025</strain>
    </source>
</reference>
<evidence type="ECO:0000313" key="2">
    <source>
        <dbReference type="EMBL" id="PYE84225.1"/>
    </source>
</evidence>
<name>A0A318SS76_9RHOB</name>
<protein>
    <submittedName>
        <fullName evidence="2">Pre-peptidase</fullName>
    </submittedName>
</protein>
<keyword evidence="3" id="KW-1185">Reference proteome</keyword>
<sequence length="440" mass="46019">MTMHARLLLGATALALLPLAATAQDDDAAQDDSAAQQAEAPDAAESAAACGGLSGGQWIGGSEAASDVSTASAAMEQMALVLQGNEYVALFTASEPAEIRVEAQGRGGGDPYIDLYDESGEILVSDDDSGGGLDSRAEIAVEPGQYCLTMSSYDGAPMTGFVSVGLSEHEALTTGEDPASTDDGWDDPYYDDMPEIAEGSCEAPTRQLGDGPLDLTSAVSDTASAAEVPYWGFTLGEPTGVMITADNPNADPVVTLYDGNGGYLAENDDYDGLNSRIDMTAPLPAGDYCVEMTALSDRSEPITLSVAAYDSETAMREMVARGETSPTIGGDYPITELGVLGGRLRQDVQTNDETSWFSIEVPENSLVMIDAVAGGMGDPVLFLYDDFGRLVEQNDDGGDSLDSRIATEVTRGTYLVGVRQVGSGQQGLIRLLMQRFVPAE</sequence>
<dbReference type="EMBL" id="QJTE01000002">
    <property type="protein sequence ID" value="PYE84225.1"/>
    <property type="molecule type" value="Genomic_DNA"/>
</dbReference>
<dbReference type="Gene3D" id="2.60.120.380">
    <property type="match status" value="3"/>
</dbReference>
<accession>A0A318SS76</accession>
<evidence type="ECO:0000313" key="3">
    <source>
        <dbReference type="Proteomes" id="UP000248311"/>
    </source>
</evidence>
<proteinExistence type="predicted"/>